<dbReference type="Pfam" id="PF14111">
    <property type="entry name" value="DUF4283"/>
    <property type="match status" value="1"/>
</dbReference>
<accession>A0A9Q0G0W8</accession>
<dbReference type="InterPro" id="IPR025558">
    <property type="entry name" value="DUF4283"/>
</dbReference>
<dbReference type="OrthoDB" id="1836121at2759"/>
<evidence type="ECO:0000313" key="3">
    <source>
        <dbReference type="Proteomes" id="UP001141552"/>
    </source>
</evidence>
<dbReference type="Proteomes" id="UP001141552">
    <property type="component" value="Unassembled WGS sequence"/>
</dbReference>
<keyword evidence="3" id="KW-1185">Reference proteome</keyword>
<sequence length="321" mass="36071">MASTSQNAGINVAREPGAQLEILSETEEEVLELEAAGPAQRVQPQLSLLAKVLGTKHVNPQAFSNLMGRLWNPKKGIKVEQLGRNLFLFHFFSKRDRQEVQEAEAPWFFDKRVVVLKEVTGDEVLTQGWGNFIRARVLMHVEKPIRKSIWVRTGAGMKRTEDSDEEERTIYGEWLRASLRKPFRLRTEGHLAPKPAVAKKLVYPETTPQRSGASDAGHRDKEQLAHELIRLLCLDQRQLFPGLTPSPNEETGRTTTRNLTLEKAHENIVDAQSVNSKDLVEPNLSSLQSQPDTTISHIYTQQPASLFFNTGHLSQGKGQTG</sequence>
<comment type="caution">
    <text evidence="2">The sequence shown here is derived from an EMBL/GenBank/DDBJ whole genome shotgun (WGS) entry which is preliminary data.</text>
</comment>
<feature type="domain" description="DUF4283" evidence="1">
    <location>
        <begin position="45"/>
        <end position="118"/>
    </location>
</feature>
<reference evidence="2" key="1">
    <citation type="submission" date="2022-02" db="EMBL/GenBank/DDBJ databases">
        <authorList>
            <person name="Henning P.M."/>
            <person name="McCubbin A.G."/>
            <person name="Shore J.S."/>
        </authorList>
    </citation>
    <scope>NUCLEOTIDE SEQUENCE</scope>
    <source>
        <strain evidence="2">F60SS</strain>
        <tissue evidence="2">Leaves</tissue>
    </source>
</reference>
<dbReference type="AlphaFoldDB" id="A0A9Q0G0W8"/>
<gene>
    <name evidence="2" type="ORF">Tsubulata_006423</name>
</gene>
<evidence type="ECO:0000259" key="1">
    <source>
        <dbReference type="Pfam" id="PF14111"/>
    </source>
</evidence>
<dbReference type="EMBL" id="JAKUCV010002878">
    <property type="protein sequence ID" value="KAJ4841136.1"/>
    <property type="molecule type" value="Genomic_DNA"/>
</dbReference>
<protein>
    <recommendedName>
        <fullName evidence="1">DUF4283 domain-containing protein</fullName>
    </recommendedName>
</protein>
<proteinExistence type="predicted"/>
<evidence type="ECO:0000313" key="2">
    <source>
        <dbReference type="EMBL" id="KAJ4841136.1"/>
    </source>
</evidence>
<organism evidence="2 3">
    <name type="scientific">Turnera subulata</name>
    <dbReference type="NCBI Taxonomy" id="218843"/>
    <lineage>
        <taxon>Eukaryota</taxon>
        <taxon>Viridiplantae</taxon>
        <taxon>Streptophyta</taxon>
        <taxon>Embryophyta</taxon>
        <taxon>Tracheophyta</taxon>
        <taxon>Spermatophyta</taxon>
        <taxon>Magnoliopsida</taxon>
        <taxon>eudicotyledons</taxon>
        <taxon>Gunneridae</taxon>
        <taxon>Pentapetalae</taxon>
        <taxon>rosids</taxon>
        <taxon>fabids</taxon>
        <taxon>Malpighiales</taxon>
        <taxon>Passifloraceae</taxon>
        <taxon>Turnera</taxon>
    </lineage>
</organism>
<reference evidence="2" key="2">
    <citation type="journal article" date="2023" name="Plants (Basel)">
        <title>Annotation of the Turnera subulata (Passifloraceae) Draft Genome Reveals the S-Locus Evolved after the Divergence of Turneroideae from Passifloroideae in a Stepwise Manner.</title>
        <authorList>
            <person name="Henning P.M."/>
            <person name="Roalson E.H."/>
            <person name="Mir W."/>
            <person name="McCubbin A.G."/>
            <person name="Shore J.S."/>
        </authorList>
    </citation>
    <scope>NUCLEOTIDE SEQUENCE</scope>
    <source>
        <strain evidence="2">F60SS</strain>
    </source>
</reference>
<name>A0A9Q0G0W8_9ROSI</name>